<dbReference type="EMBL" id="GL984291">
    <property type="protein sequence ID" value="EGR28115.1"/>
    <property type="molecule type" value="Genomic_DNA"/>
</dbReference>
<keyword evidence="5 7" id="KW-1133">Transmembrane helix</keyword>
<dbReference type="Proteomes" id="UP000008983">
    <property type="component" value="Unassembled WGS sequence"/>
</dbReference>
<proteinExistence type="inferred from homology"/>
<name>G0R339_ICHMU</name>
<dbReference type="PANTHER" id="PTHR33567:SF3">
    <property type="entry name" value="CHROMATE ION TRANSPORTER (EUROFUNG)"/>
    <property type="match status" value="1"/>
</dbReference>
<evidence type="ECO:0000313" key="8">
    <source>
        <dbReference type="EMBL" id="EGR28115.1"/>
    </source>
</evidence>
<dbReference type="InterPro" id="IPR003370">
    <property type="entry name" value="Chromate_transpt"/>
</dbReference>
<evidence type="ECO:0008006" key="10">
    <source>
        <dbReference type="Google" id="ProtNLM"/>
    </source>
</evidence>
<feature type="transmembrane region" description="Helical" evidence="7">
    <location>
        <begin position="101"/>
        <end position="123"/>
    </location>
</feature>
<evidence type="ECO:0000256" key="5">
    <source>
        <dbReference type="ARBA" id="ARBA00022989"/>
    </source>
</evidence>
<keyword evidence="6 7" id="KW-0472">Membrane</keyword>
<evidence type="ECO:0000256" key="7">
    <source>
        <dbReference type="SAM" id="Phobius"/>
    </source>
</evidence>
<sequence length="419" mass="47925">MQLIKSMYKFGFQSVGGPMMQVNKLEILVVKNLKWIDKELFDELYQISCAIPGSVISQMCITISPLGGLICFLLFSLPGMIFMSIMGYMNEYYTSTENHQVHCFISLAFYGFQAASVAIVVQNSWKYLQQIEKDINAYIIMFISTILYINYNSTLQMISLLLTGCFVNLIIPNYKDKIKKPCKQLRVSYIDEKNENPLEFLKQSFLKKSLQIYFTILFILAFLFFSTENKFINFSFTCFYTGSIIVGSGHFAIPILLKESIQFNLVNESQFYNGFSIVSAISGPPLNIASYIGAISHGFFGAVFGYLFMFMPSYFFIQAILPYWDDYRRSTNLQKFLKGGTYVSIGIVTATAILLWMHSGKEDMTTSSMLVIMAFLMLNVYELQTPYTIIMCGVLIICRFMTLHNYRGIQDDYSNNCNG</sequence>
<feature type="transmembrane region" description="Helical" evidence="7">
    <location>
        <begin position="299"/>
        <end position="324"/>
    </location>
</feature>
<dbReference type="PIRSF" id="PIRSF004810">
    <property type="entry name" value="ChrA"/>
    <property type="match status" value="1"/>
</dbReference>
<dbReference type="Pfam" id="PF02417">
    <property type="entry name" value="Chromate_transp"/>
    <property type="match status" value="2"/>
</dbReference>
<feature type="transmembrane region" description="Helical" evidence="7">
    <location>
        <begin position="369"/>
        <end position="397"/>
    </location>
</feature>
<evidence type="ECO:0000256" key="3">
    <source>
        <dbReference type="ARBA" id="ARBA00022475"/>
    </source>
</evidence>
<keyword evidence="9" id="KW-1185">Reference proteome</keyword>
<evidence type="ECO:0000256" key="1">
    <source>
        <dbReference type="ARBA" id="ARBA00004651"/>
    </source>
</evidence>
<dbReference type="InParanoid" id="G0R339"/>
<keyword evidence="4 7" id="KW-0812">Transmembrane</keyword>
<keyword evidence="3" id="KW-1003">Cell membrane</keyword>
<gene>
    <name evidence="8" type="ORF">IMG5_183010</name>
</gene>
<feature type="transmembrane region" description="Helical" evidence="7">
    <location>
        <begin position="135"/>
        <end position="151"/>
    </location>
</feature>
<dbReference type="OrthoDB" id="2160638at2759"/>
<dbReference type="GO" id="GO:0015109">
    <property type="term" value="F:chromate transmembrane transporter activity"/>
    <property type="evidence" value="ECO:0007669"/>
    <property type="project" value="InterPro"/>
</dbReference>
<feature type="transmembrane region" description="Helical" evidence="7">
    <location>
        <begin position="336"/>
        <end position="357"/>
    </location>
</feature>
<feature type="transmembrane region" description="Helical" evidence="7">
    <location>
        <begin position="66"/>
        <end position="89"/>
    </location>
</feature>
<dbReference type="OMA" id="YQGAVGH"/>
<reference evidence="8 9" key="1">
    <citation type="submission" date="2011-07" db="EMBL/GenBank/DDBJ databases">
        <authorList>
            <person name="Coyne R."/>
            <person name="Brami D."/>
            <person name="Johnson J."/>
            <person name="Hostetler J."/>
            <person name="Hannick L."/>
            <person name="Clark T."/>
            <person name="Cassidy-Hanley D."/>
            <person name="Inman J."/>
        </authorList>
    </citation>
    <scope>NUCLEOTIDE SEQUENCE [LARGE SCALE GENOMIC DNA]</scope>
    <source>
        <strain evidence="8 9">G5</strain>
    </source>
</reference>
<comment type="similarity">
    <text evidence="2">Belongs to the chromate ion transporter (CHR) (TC 2.A.51) family.</text>
</comment>
<evidence type="ECO:0000256" key="4">
    <source>
        <dbReference type="ARBA" id="ARBA00022692"/>
    </source>
</evidence>
<evidence type="ECO:0000256" key="6">
    <source>
        <dbReference type="ARBA" id="ARBA00023136"/>
    </source>
</evidence>
<evidence type="ECO:0000256" key="2">
    <source>
        <dbReference type="ARBA" id="ARBA00005262"/>
    </source>
</evidence>
<dbReference type="GeneID" id="14904186"/>
<protein>
    <recommendedName>
        <fullName evidence="10">Chromate transporter</fullName>
    </recommendedName>
</protein>
<evidence type="ECO:0000313" key="9">
    <source>
        <dbReference type="Proteomes" id="UP000008983"/>
    </source>
</evidence>
<dbReference type="eggNOG" id="ENOG502QRJG">
    <property type="taxonomic scope" value="Eukaryota"/>
</dbReference>
<dbReference type="RefSeq" id="XP_004027460.1">
    <property type="nucleotide sequence ID" value="XM_004027411.1"/>
</dbReference>
<organism evidence="8 9">
    <name type="scientific">Ichthyophthirius multifiliis</name>
    <name type="common">White spot disease agent</name>
    <name type="synonym">Ich</name>
    <dbReference type="NCBI Taxonomy" id="5932"/>
    <lineage>
        <taxon>Eukaryota</taxon>
        <taxon>Sar</taxon>
        <taxon>Alveolata</taxon>
        <taxon>Ciliophora</taxon>
        <taxon>Intramacronucleata</taxon>
        <taxon>Oligohymenophorea</taxon>
        <taxon>Hymenostomatida</taxon>
        <taxon>Ophryoglenina</taxon>
        <taxon>Ichthyophthirius</taxon>
    </lineage>
</organism>
<feature type="transmembrane region" description="Helical" evidence="7">
    <location>
        <begin position="232"/>
        <end position="253"/>
    </location>
</feature>
<comment type="subcellular location">
    <subcellularLocation>
        <location evidence="1">Cell membrane</location>
        <topology evidence="1">Multi-pass membrane protein</topology>
    </subcellularLocation>
</comment>
<dbReference type="STRING" id="857967.G0R339"/>
<feature type="transmembrane region" description="Helical" evidence="7">
    <location>
        <begin position="210"/>
        <end position="226"/>
    </location>
</feature>
<dbReference type="AlphaFoldDB" id="G0R339"/>
<dbReference type="InterPro" id="IPR014047">
    <property type="entry name" value="Chr_Tranpt_l_chain"/>
</dbReference>
<dbReference type="PANTHER" id="PTHR33567">
    <property type="entry name" value="CHROMATE ION TRANSPORTER (EUROFUNG)"/>
    <property type="match status" value="1"/>
</dbReference>
<dbReference type="GO" id="GO:0005886">
    <property type="term" value="C:plasma membrane"/>
    <property type="evidence" value="ECO:0007669"/>
    <property type="project" value="UniProtKB-SubCell"/>
</dbReference>
<accession>G0R339</accession>